<evidence type="ECO:0000259" key="8">
    <source>
        <dbReference type="PROSITE" id="PS50928"/>
    </source>
</evidence>
<dbReference type="GO" id="GO:0005886">
    <property type="term" value="C:plasma membrane"/>
    <property type="evidence" value="ECO:0007669"/>
    <property type="project" value="UniProtKB-SubCell"/>
</dbReference>
<reference evidence="9 10" key="1">
    <citation type="submission" date="2018-06" db="EMBL/GenBank/DDBJ databases">
        <title>Genomic Encyclopedia of Type Strains, Phase III (KMG-III): the genomes of soil and plant-associated and newly described type strains.</title>
        <authorList>
            <person name="Whitman W."/>
        </authorList>
    </citation>
    <scope>NUCLEOTIDE SEQUENCE [LARGE SCALE GENOMIC DNA]</scope>
    <source>
        <strain evidence="9 10">CGMCC 1.8979</strain>
    </source>
</reference>
<feature type="transmembrane region" description="Helical" evidence="7">
    <location>
        <begin position="312"/>
        <end position="332"/>
    </location>
</feature>
<dbReference type="CDD" id="cd06261">
    <property type="entry name" value="TM_PBP2"/>
    <property type="match status" value="1"/>
</dbReference>
<feature type="transmembrane region" description="Helical" evidence="7">
    <location>
        <begin position="125"/>
        <end position="149"/>
    </location>
</feature>
<evidence type="ECO:0000256" key="4">
    <source>
        <dbReference type="ARBA" id="ARBA00022692"/>
    </source>
</evidence>
<feature type="transmembrane region" description="Helical" evidence="7">
    <location>
        <begin position="161"/>
        <end position="186"/>
    </location>
</feature>
<accession>A0A327YQX1</accession>
<feature type="transmembrane region" description="Helical" evidence="7">
    <location>
        <begin position="63"/>
        <end position="85"/>
    </location>
</feature>
<dbReference type="AlphaFoldDB" id="A0A327YQX1"/>
<keyword evidence="6 7" id="KW-0472">Membrane</keyword>
<evidence type="ECO:0000256" key="1">
    <source>
        <dbReference type="ARBA" id="ARBA00004651"/>
    </source>
</evidence>
<evidence type="ECO:0000256" key="2">
    <source>
        <dbReference type="ARBA" id="ARBA00022448"/>
    </source>
</evidence>
<dbReference type="Pfam" id="PF00528">
    <property type="entry name" value="BPD_transp_1"/>
    <property type="match status" value="1"/>
</dbReference>
<evidence type="ECO:0000256" key="3">
    <source>
        <dbReference type="ARBA" id="ARBA00022475"/>
    </source>
</evidence>
<dbReference type="GO" id="GO:0055085">
    <property type="term" value="P:transmembrane transport"/>
    <property type="evidence" value="ECO:0007669"/>
    <property type="project" value="InterPro"/>
</dbReference>
<dbReference type="PANTHER" id="PTHR30193">
    <property type="entry name" value="ABC TRANSPORTER PERMEASE PROTEIN"/>
    <property type="match status" value="1"/>
</dbReference>
<keyword evidence="2 7" id="KW-0813">Transport</keyword>
<dbReference type="InterPro" id="IPR000515">
    <property type="entry name" value="MetI-like"/>
</dbReference>
<evidence type="ECO:0000256" key="7">
    <source>
        <dbReference type="RuleBase" id="RU363032"/>
    </source>
</evidence>
<sequence length="341" mass="38423">MQSVSPRSLFPVVCGADTYGSALFFHKRRWMFESEVSSLKTNGPSAKVELGKSQKFRFHSKQIVPYLFIAPAVILFAIFMLYPIIYSFVLSFQTNDGGQFVFAGLDNYMRLFKDEIFIKALKNTFLILIIQVPIMLFLALVLATCLNSALLKLKGFFRVSFFLPAVTSLVAYSIIFSIMMMGDGIINKFLMSIGLDAVPWLSHPVWAKVALIIAMTWRWVGYNMVIYLAAMQNISEELYEAASIDGASKIRQFFSITIPQLKPVILFTAILSTIGTLQLFDEPYTLTKGGPSDATLTIGMYLYQTGFRYFDFSYASTIAYVIVVLIAILSFIQFKISGDER</sequence>
<comment type="subcellular location">
    <subcellularLocation>
        <location evidence="1 7">Cell membrane</location>
        <topology evidence="1 7">Multi-pass membrane protein</topology>
    </subcellularLocation>
</comment>
<keyword evidence="4 7" id="KW-0812">Transmembrane</keyword>
<feature type="transmembrane region" description="Helical" evidence="7">
    <location>
        <begin position="206"/>
        <end position="230"/>
    </location>
</feature>
<comment type="similarity">
    <text evidence="7">Belongs to the binding-protein-dependent transport system permease family.</text>
</comment>
<keyword evidence="5 7" id="KW-1133">Transmembrane helix</keyword>
<evidence type="ECO:0000256" key="5">
    <source>
        <dbReference type="ARBA" id="ARBA00022989"/>
    </source>
</evidence>
<dbReference type="Gene3D" id="1.10.3720.10">
    <property type="entry name" value="MetI-like"/>
    <property type="match status" value="1"/>
</dbReference>
<evidence type="ECO:0000313" key="9">
    <source>
        <dbReference type="EMBL" id="RAK22095.1"/>
    </source>
</evidence>
<dbReference type="Proteomes" id="UP000248555">
    <property type="component" value="Unassembled WGS sequence"/>
</dbReference>
<gene>
    <name evidence="9" type="ORF">B0I26_10283</name>
</gene>
<feature type="transmembrane region" description="Helical" evidence="7">
    <location>
        <begin position="261"/>
        <end position="280"/>
    </location>
</feature>
<dbReference type="EMBL" id="QLMH01000002">
    <property type="protein sequence ID" value="RAK22095.1"/>
    <property type="molecule type" value="Genomic_DNA"/>
</dbReference>
<comment type="caution">
    <text evidence="9">The sequence shown here is derived from an EMBL/GenBank/DDBJ whole genome shotgun (WGS) entry which is preliminary data.</text>
</comment>
<evidence type="ECO:0000256" key="6">
    <source>
        <dbReference type="ARBA" id="ARBA00023136"/>
    </source>
</evidence>
<feature type="domain" description="ABC transmembrane type-1" evidence="8">
    <location>
        <begin position="121"/>
        <end position="333"/>
    </location>
</feature>
<protein>
    <submittedName>
        <fullName evidence="9">Carbohydrate ABC transporter membrane protein 1 (CUT1 family)</fullName>
    </submittedName>
</protein>
<name>A0A327YQX1_9BACL</name>
<dbReference type="PROSITE" id="PS50928">
    <property type="entry name" value="ABC_TM1"/>
    <property type="match status" value="1"/>
</dbReference>
<dbReference type="SUPFAM" id="SSF161098">
    <property type="entry name" value="MetI-like"/>
    <property type="match status" value="1"/>
</dbReference>
<evidence type="ECO:0000313" key="10">
    <source>
        <dbReference type="Proteomes" id="UP000248555"/>
    </source>
</evidence>
<dbReference type="SUPFAM" id="SSF160964">
    <property type="entry name" value="MalF N-terminal region-like"/>
    <property type="match status" value="1"/>
</dbReference>
<dbReference type="InterPro" id="IPR051393">
    <property type="entry name" value="ABC_transporter_permease"/>
</dbReference>
<dbReference type="InterPro" id="IPR035906">
    <property type="entry name" value="MetI-like_sf"/>
</dbReference>
<keyword evidence="3" id="KW-1003">Cell membrane</keyword>
<proteinExistence type="inferred from homology"/>
<organism evidence="9 10">
    <name type="scientific">Paranoxybacillus vitaminiphilus</name>
    <dbReference type="NCBI Taxonomy" id="581036"/>
    <lineage>
        <taxon>Bacteria</taxon>
        <taxon>Bacillati</taxon>
        <taxon>Bacillota</taxon>
        <taxon>Bacilli</taxon>
        <taxon>Bacillales</taxon>
        <taxon>Anoxybacillaceae</taxon>
        <taxon>Paranoxybacillus</taxon>
    </lineage>
</organism>
<dbReference type="PANTHER" id="PTHR30193:SF37">
    <property type="entry name" value="INNER MEMBRANE ABC TRANSPORTER PERMEASE PROTEIN YCJO"/>
    <property type="match status" value="1"/>
</dbReference>
<keyword evidence="10" id="KW-1185">Reference proteome</keyword>